<reference evidence="1 2" key="1">
    <citation type="submission" date="2017-09" db="EMBL/GenBank/DDBJ databases">
        <title>Large-scale bioinformatics analysis of Bacillus genomes uncovers conserved roles of natural products in bacterial physiology.</title>
        <authorList>
            <consortium name="Agbiome Team Llc"/>
            <person name="Bleich R.M."/>
            <person name="Grubbs K.J."/>
            <person name="Santa Maria K.C."/>
            <person name="Allen S.E."/>
            <person name="Farag S."/>
            <person name="Shank E.A."/>
            <person name="Bowers A."/>
        </authorList>
    </citation>
    <scope>NUCLEOTIDE SEQUENCE [LARGE SCALE GENOMIC DNA]</scope>
    <source>
        <strain evidence="1 2">AFS067272</strain>
    </source>
</reference>
<protein>
    <submittedName>
        <fullName evidence="1">General stress protein</fullName>
    </submittedName>
</protein>
<dbReference type="PANTHER" id="PTHR35792">
    <property type="entry name" value="GENERAL STRESS PROTEIN"/>
    <property type="match status" value="1"/>
</dbReference>
<name>A0AA44Q8N3_BACCE</name>
<dbReference type="RefSeq" id="WP_000030308.1">
    <property type="nucleotide sequence ID" value="NZ_NTUG01000003.1"/>
</dbReference>
<dbReference type="PANTHER" id="PTHR35792:SF3">
    <property type="entry name" value="IG HYPOTHETICAL 17707"/>
    <property type="match status" value="1"/>
</dbReference>
<comment type="caution">
    <text evidence="1">The sequence shown here is derived from an EMBL/GenBank/DDBJ whole genome shotgun (WGS) entry which is preliminary data.</text>
</comment>
<dbReference type="Proteomes" id="UP000226357">
    <property type="component" value="Unassembled WGS sequence"/>
</dbReference>
<accession>A0AA44Q8N3</accession>
<sequence>MSKAKSFVTGLICGGAVAGLAVLFSTPSSGKDMRSKLKEKGNGVKKTLSDIANDTKLLKRQIVETASEGKEAFQELKDDMQDTLSTWKQDISQNKRHIEKEILDIQQSIEKLQQAVPEKA</sequence>
<proteinExistence type="predicted"/>
<evidence type="ECO:0000313" key="2">
    <source>
        <dbReference type="Proteomes" id="UP000226357"/>
    </source>
</evidence>
<dbReference type="AlphaFoldDB" id="A0AA44Q8N3"/>
<evidence type="ECO:0000313" key="1">
    <source>
        <dbReference type="EMBL" id="PFR99213.1"/>
    </source>
</evidence>
<dbReference type="InterPro" id="IPR052928">
    <property type="entry name" value="Desiccation-related_membrane"/>
</dbReference>
<dbReference type="Pfam" id="PF12732">
    <property type="entry name" value="YtxH"/>
    <property type="match status" value="1"/>
</dbReference>
<dbReference type="EMBL" id="NVBO01000142">
    <property type="protein sequence ID" value="PFR99213.1"/>
    <property type="molecule type" value="Genomic_DNA"/>
</dbReference>
<dbReference type="InterPro" id="IPR024623">
    <property type="entry name" value="YtxH"/>
</dbReference>
<gene>
    <name evidence="1" type="ORF">COK38_16550</name>
</gene>
<organism evidence="1 2">
    <name type="scientific">Bacillus cereus</name>
    <dbReference type="NCBI Taxonomy" id="1396"/>
    <lineage>
        <taxon>Bacteria</taxon>
        <taxon>Bacillati</taxon>
        <taxon>Bacillota</taxon>
        <taxon>Bacilli</taxon>
        <taxon>Bacillales</taxon>
        <taxon>Bacillaceae</taxon>
        <taxon>Bacillus</taxon>
        <taxon>Bacillus cereus group</taxon>
    </lineage>
</organism>